<feature type="transmembrane region" description="Helical" evidence="1">
    <location>
        <begin position="182"/>
        <end position="204"/>
    </location>
</feature>
<dbReference type="Proteomes" id="UP000887565">
    <property type="component" value="Unplaced"/>
</dbReference>
<keyword evidence="1" id="KW-1133">Transmembrane helix</keyword>
<proteinExistence type="predicted"/>
<keyword evidence="1" id="KW-0812">Transmembrane</keyword>
<organism evidence="2 3">
    <name type="scientific">Romanomermis culicivorax</name>
    <name type="common">Nematode worm</name>
    <dbReference type="NCBI Taxonomy" id="13658"/>
    <lineage>
        <taxon>Eukaryota</taxon>
        <taxon>Metazoa</taxon>
        <taxon>Ecdysozoa</taxon>
        <taxon>Nematoda</taxon>
        <taxon>Enoplea</taxon>
        <taxon>Dorylaimia</taxon>
        <taxon>Mermithida</taxon>
        <taxon>Mermithoidea</taxon>
        <taxon>Mermithidae</taxon>
        <taxon>Romanomermis</taxon>
    </lineage>
</organism>
<keyword evidence="2" id="KW-1185">Reference proteome</keyword>
<protein>
    <submittedName>
        <fullName evidence="3">Uncharacterized protein</fullName>
    </submittedName>
</protein>
<evidence type="ECO:0000256" key="1">
    <source>
        <dbReference type="SAM" id="Phobius"/>
    </source>
</evidence>
<reference evidence="3" key="1">
    <citation type="submission" date="2022-11" db="UniProtKB">
        <authorList>
            <consortium name="WormBaseParasite"/>
        </authorList>
    </citation>
    <scope>IDENTIFICATION</scope>
</reference>
<accession>A0A915HZ66</accession>
<evidence type="ECO:0000313" key="3">
    <source>
        <dbReference type="WBParaSite" id="nRc.2.0.1.t07180-RA"/>
    </source>
</evidence>
<dbReference type="AlphaFoldDB" id="A0A915HZ66"/>
<keyword evidence="1" id="KW-0472">Membrane</keyword>
<name>A0A915HZ66_ROMCU</name>
<sequence>MERSATILPRTGASLAATQAAAPVPGPGPGTTLTLTKAKSESKKAAPRGECISFVTFSLLQENRREYLVASLNLYEMSTPADNLHIKNPQICTEPRRKGFSVVLTHLKTKPEVIRSMTHFCPTNQIDDSSRWGDDNWSTVNWSTVNWSTKTISRPSIGRPSMSRLRQLVDGKLVDYDYWSTLWPLFFLMGTVGSGILFMAFWSFRKLEVVVNHRKPAPLSWERARDVAYSHRWRLGDVITGRMTGERIPELDKLQDEMLQIQREREAKRAAEKQHHGHGAHH</sequence>
<evidence type="ECO:0000313" key="2">
    <source>
        <dbReference type="Proteomes" id="UP000887565"/>
    </source>
</evidence>
<dbReference type="WBParaSite" id="nRc.2.0.1.t07180-RA">
    <property type="protein sequence ID" value="nRc.2.0.1.t07180-RA"/>
    <property type="gene ID" value="nRc.2.0.1.g07180"/>
</dbReference>